<dbReference type="Proteomes" id="UP000061660">
    <property type="component" value="Chromosome"/>
</dbReference>
<dbReference type="PATRIC" id="fig|162209.4.peg.3051"/>
<dbReference type="GO" id="GO:0005840">
    <property type="term" value="C:ribosome"/>
    <property type="evidence" value="ECO:0007669"/>
    <property type="project" value="UniProtKB-KW"/>
</dbReference>
<name>A0A0U2VIM0_9BACL</name>
<dbReference type="RefSeq" id="WP_054819704.1">
    <property type="nucleotide sequence ID" value="NZ_BJCS01000007.1"/>
</dbReference>
<evidence type="ECO:0000256" key="5">
    <source>
        <dbReference type="ARBA" id="ARBA00044503"/>
    </source>
</evidence>
<evidence type="ECO:0000313" key="8">
    <source>
        <dbReference type="Proteomes" id="UP000061660"/>
    </source>
</evidence>
<dbReference type="InterPro" id="IPR036764">
    <property type="entry name" value="Peptidase_Prp_sf"/>
</dbReference>
<protein>
    <recommendedName>
        <fullName evidence="6">Ribosomal processing cysteine protease Prp</fullName>
    </recommendedName>
</protein>
<proteinExistence type="inferred from homology"/>
<gene>
    <name evidence="7" type="ORF">IJ22_28620</name>
</gene>
<accession>A0A0U2VIM0</accession>
<evidence type="ECO:0000256" key="2">
    <source>
        <dbReference type="ARBA" id="ARBA00022670"/>
    </source>
</evidence>
<sequence>MIRIEIYRGQDGRIERFSVEGHAEYDEPGKDIVCAGVSAVTVGAVNAVEALTGHVLGTDMEHGLLLVTIPKELEAEIDAKMQLLLEGMVVMLQTIEQSYGAYIAITYH</sequence>
<evidence type="ECO:0000256" key="1">
    <source>
        <dbReference type="ARBA" id="ARBA00022517"/>
    </source>
</evidence>
<evidence type="ECO:0000256" key="6">
    <source>
        <dbReference type="ARBA" id="ARBA00044538"/>
    </source>
</evidence>
<dbReference type="PANTHER" id="PTHR39178:SF1">
    <property type="entry name" value="RIBOSOMAL-PROCESSING CYSTEINE PROTEASE PRP"/>
    <property type="match status" value="1"/>
</dbReference>
<dbReference type="InterPro" id="IPR007422">
    <property type="entry name" value="Peptidase_Prp"/>
</dbReference>
<dbReference type="AlphaFoldDB" id="A0A0U2VIM0"/>
<keyword evidence="3" id="KW-0378">Hydrolase</keyword>
<dbReference type="Gene3D" id="3.30.70.1490">
    <property type="entry name" value="Cysteine protease Prp"/>
    <property type="match status" value="1"/>
</dbReference>
<dbReference type="SUPFAM" id="SSF118010">
    <property type="entry name" value="TM1457-like"/>
    <property type="match status" value="1"/>
</dbReference>
<dbReference type="GO" id="GO:0008234">
    <property type="term" value="F:cysteine-type peptidase activity"/>
    <property type="evidence" value="ECO:0007669"/>
    <property type="project" value="UniProtKB-KW"/>
</dbReference>
<dbReference type="PANTHER" id="PTHR39178">
    <property type="entry name" value="HYPOTHETICAL RIBOSOME-ASSOCIATED PROTEIN"/>
    <property type="match status" value="1"/>
</dbReference>
<dbReference type="GO" id="GO:0006508">
    <property type="term" value="P:proteolysis"/>
    <property type="evidence" value="ECO:0007669"/>
    <property type="project" value="UniProtKB-KW"/>
</dbReference>
<keyword evidence="2" id="KW-0645">Protease</keyword>
<evidence type="ECO:0000256" key="3">
    <source>
        <dbReference type="ARBA" id="ARBA00022801"/>
    </source>
</evidence>
<keyword evidence="4" id="KW-0788">Thiol protease</keyword>
<keyword evidence="1" id="KW-0690">Ribosome biogenesis</keyword>
<dbReference type="CDD" id="cd16332">
    <property type="entry name" value="Prp-like"/>
    <property type="match status" value="1"/>
</dbReference>
<dbReference type="STRING" id="162209.IJ22_28620"/>
<dbReference type="Pfam" id="PF04327">
    <property type="entry name" value="Peptidase_Prp"/>
    <property type="match status" value="1"/>
</dbReference>
<dbReference type="GO" id="GO:0042254">
    <property type="term" value="P:ribosome biogenesis"/>
    <property type="evidence" value="ECO:0007669"/>
    <property type="project" value="UniProtKB-KW"/>
</dbReference>
<organism evidence="7 8">
    <name type="scientific">Paenibacillus naphthalenovorans</name>
    <dbReference type="NCBI Taxonomy" id="162209"/>
    <lineage>
        <taxon>Bacteria</taxon>
        <taxon>Bacillati</taxon>
        <taxon>Bacillota</taxon>
        <taxon>Bacilli</taxon>
        <taxon>Bacillales</taxon>
        <taxon>Paenibacillaceae</taxon>
        <taxon>Paenibacillus</taxon>
    </lineage>
</organism>
<dbReference type="KEGG" id="pnp:IJ22_28620"/>
<evidence type="ECO:0000256" key="4">
    <source>
        <dbReference type="ARBA" id="ARBA00022807"/>
    </source>
</evidence>
<dbReference type="OrthoDB" id="48998at2"/>
<keyword evidence="7" id="KW-0687">Ribonucleoprotein</keyword>
<keyword evidence="7" id="KW-0689">Ribosomal protein</keyword>
<keyword evidence="8" id="KW-1185">Reference proteome</keyword>
<reference evidence="7 8" key="2">
    <citation type="journal article" date="2016" name="Genome Announc.">
        <title>Complete Genome Sequences of Two Interactive Moderate Thermophiles, Paenibacillus napthalenovorans 32O-Y and Paenibacillus sp. 32O-W.</title>
        <authorList>
            <person name="Butler R.R.III."/>
            <person name="Wang J."/>
            <person name="Stark B.C."/>
            <person name="Pombert J.F."/>
        </authorList>
    </citation>
    <scope>NUCLEOTIDE SEQUENCE [LARGE SCALE GENOMIC DNA]</scope>
    <source>
        <strain evidence="7 8">32O-Y</strain>
    </source>
</reference>
<reference evidence="8" key="1">
    <citation type="submission" date="2015-12" db="EMBL/GenBank/DDBJ databases">
        <title>Complete genome sequences of two moderately thermophilic Paenibacillus species.</title>
        <authorList>
            <person name="Butler R.III."/>
            <person name="Wang J."/>
            <person name="Stark B.C."/>
            <person name="Pombert J.-F."/>
        </authorList>
    </citation>
    <scope>NUCLEOTIDE SEQUENCE [LARGE SCALE GENOMIC DNA]</scope>
    <source>
        <strain evidence="8">32O-Y</strain>
    </source>
</reference>
<evidence type="ECO:0000313" key="7">
    <source>
        <dbReference type="EMBL" id="ALS23235.1"/>
    </source>
</evidence>
<comment type="similarity">
    <text evidence="5">Belongs to the Prp family.</text>
</comment>
<dbReference type="EMBL" id="CP013652">
    <property type="protein sequence ID" value="ALS23235.1"/>
    <property type="molecule type" value="Genomic_DNA"/>
</dbReference>